<dbReference type="Pfam" id="PF13347">
    <property type="entry name" value="MFS_2"/>
    <property type="match status" value="1"/>
</dbReference>
<evidence type="ECO:0000256" key="1">
    <source>
        <dbReference type="SAM" id="Phobius"/>
    </source>
</evidence>
<dbReference type="EMBL" id="JBIQWL010000001">
    <property type="protein sequence ID" value="MFH8249578.1"/>
    <property type="molecule type" value="Genomic_DNA"/>
</dbReference>
<keyword evidence="1" id="KW-0472">Membrane</keyword>
<dbReference type="InterPro" id="IPR036259">
    <property type="entry name" value="MFS_trans_sf"/>
</dbReference>
<keyword evidence="1" id="KW-1133">Transmembrane helix</keyword>
<organism evidence="2 3">
    <name type="scientific">Microbacterium alkaliflavum</name>
    <dbReference type="NCBI Taxonomy" id="3248839"/>
    <lineage>
        <taxon>Bacteria</taxon>
        <taxon>Bacillati</taxon>
        <taxon>Actinomycetota</taxon>
        <taxon>Actinomycetes</taxon>
        <taxon>Micrococcales</taxon>
        <taxon>Microbacteriaceae</taxon>
        <taxon>Microbacterium</taxon>
    </lineage>
</organism>
<dbReference type="PANTHER" id="PTHR11328">
    <property type="entry name" value="MAJOR FACILITATOR SUPERFAMILY DOMAIN-CONTAINING PROTEIN"/>
    <property type="match status" value="1"/>
</dbReference>
<keyword evidence="3" id="KW-1185">Reference proteome</keyword>
<comment type="caution">
    <text evidence="2">The sequence shown here is derived from an EMBL/GenBank/DDBJ whole genome shotgun (WGS) entry which is preliminary data.</text>
</comment>
<gene>
    <name evidence="2" type="ORF">ACH3VR_04330</name>
</gene>
<accession>A0ABW7Q409</accession>
<feature type="transmembrane region" description="Helical" evidence="1">
    <location>
        <begin position="63"/>
        <end position="82"/>
    </location>
</feature>
<reference evidence="2 3" key="1">
    <citation type="submission" date="2024-09" db="EMBL/GenBank/DDBJ databases">
        <authorList>
            <person name="Pan X."/>
        </authorList>
    </citation>
    <scope>NUCLEOTIDE SEQUENCE [LARGE SCALE GENOMIC DNA]</scope>
    <source>
        <strain evidence="2 3">B2969</strain>
    </source>
</reference>
<feature type="transmembrane region" description="Helical" evidence="1">
    <location>
        <begin position="171"/>
        <end position="190"/>
    </location>
</feature>
<dbReference type="RefSeq" id="WP_396639512.1">
    <property type="nucleotide sequence ID" value="NZ_JBIQWL010000001.1"/>
</dbReference>
<dbReference type="PANTHER" id="PTHR11328:SF24">
    <property type="entry name" value="MAJOR FACILITATOR SUPERFAMILY (MFS) PROFILE DOMAIN-CONTAINING PROTEIN"/>
    <property type="match status" value="1"/>
</dbReference>
<dbReference type="Gene3D" id="1.20.1250.20">
    <property type="entry name" value="MFS general substrate transporter like domains"/>
    <property type="match status" value="2"/>
</dbReference>
<keyword evidence="1" id="KW-0812">Transmembrane</keyword>
<dbReference type="Proteomes" id="UP001610861">
    <property type="component" value="Unassembled WGS sequence"/>
</dbReference>
<feature type="transmembrane region" description="Helical" evidence="1">
    <location>
        <begin position="280"/>
        <end position="302"/>
    </location>
</feature>
<protein>
    <submittedName>
        <fullName evidence="2">MFS transporter</fullName>
    </submittedName>
</protein>
<feature type="transmembrane region" description="Helical" evidence="1">
    <location>
        <begin position="103"/>
        <end position="124"/>
    </location>
</feature>
<sequence length="473" mass="51156">METTANNAEAAPAVTAKRRKTKPVFHTSLRERLSYNSFWVGQNVLFIIVSTFLAVYYTTALGIPAAVVGTILLFARLYDALIDPVLATVIERFKLKSGKFKPWVFLAAITVPLFTVLCFGFEGVLTQQDLAVRIAYATVTYLLWGTVYAASDGPGYALGSVMSPEPAERNVILSNNHVAGIIGILLGIAVMPQVLAATANNWFLSIVIFAVVGFLAMLPIRTAKERVSDEGRERPSILQIWRAVVQNKYLMLTVIIGLIVNGVNFALTLAPFVATDIYGSASSASLLLMLGILPVIVVAPFGARLIRRFGKIPLLAFSLIAGAVLSVVAFLFCRDSFTLMLVVSALKGVVLAPQVFMFSLLFADSIEYDFYKNKRRYEAATFAMQTMMTKAGTAISGAIGLWVIGLAGYQSSVAGQTVTQTAGAIDAMWAVYNLGAAIGSAIGAFILLKFYDLTEAKLAVMVEDNKKHEQIVD</sequence>
<feature type="transmembrane region" description="Helical" evidence="1">
    <location>
        <begin position="314"/>
        <end position="332"/>
    </location>
</feature>
<feature type="transmembrane region" description="Helical" evidence="1">
    <location>
        <begin position="387"/>
        <end position="409"/>
    </location>
</feature>
<proteinExistence type="predicted"/>
<feature type="transmembrane region" description="Helical" evidence="1">
    <location>
        <begin position="429"/>
        <end position="451"/>
    </location>
</feature>
<feature type="transmembrane region" description="Helical" evidence="1">
    <location>
        <begin position="202"/>
        <end position="220"/>
    </location>
</feature>
<evidence type="ECO:0000313" key="2">
    <source>
        <dbReference type="EMBL" id="MFH8249578.1"/>
    </source>
</evidence>
<dbReference type="SUPFAM" id="SSF103473">
    <property type="entry name" value="MFS general substrate transporter"/>
    <property type="match status" value="1"/>
</dbReference>
<name>A0ABW7Q409_9MICO</name>
<feature type="transmembrane region" description="Helical" evidence="1">
    <location>
        <begin position="249"/>
        <end position="274"/>
    </location>
</feature>
<evidence type="ECO:0000313" key="3">
    <source>
        <dbReference type="Proteomes" id="UP001610861"/>
    </source>
</evidence>
<feature type="transmembrane region" description="Helical" evidence="1">
    <location>
        <begin position="338"/>
        <end position="366"/>
    </location>
</feature>
<dbReference type="InterPro" id="IPR039672">
    <property type="entry name" value="MFS_2"/>
</dbReference>